<keyword evidence="2" id="KW-1185">Reference proteome</keyword>
<proteinExistence type="predicted"/>
<dbReference type="InParanoid" id="A0A167KDA9"/>
<sequence>MVLKVTNLSESLTVQVFGISKEMVLETEPIVLLYSKAHPTVILDTFKLFEMVDYEEEVQCSWLEGREEEVHNINLRKKEKTVHLFYSRQRKILEQDYKLCIDIAEIFKLLGYILLLVIINAISRGLDWKVSYTLTFAIIDLYAYRLSKKIQESQITNLGRGLSLYCVL</sequence>
<evidence type="ECO:0000313" key="1">
    <source>
        <dbReference type="EMBL" id="OAD67817.1"/>
    </source>
</evidence>
<dbReference type="EMBL" id="KV440997">
    <property type="protein sequence ID" value="OAD67817.1"/>
    <property type="molecule type" value="Genomic_DNA"/>
</dbReference>
<accession>A0A167KDA9</accession>
<dbReference type="Proteomes" id="UP000077315">
    <property type="component" value="Unassembled WGS sequence"/>
</dbReference>
<reference evidence="2" key="1">
    <citation type="submission" date="2015-06" db="EMBL/GenBank/DDBJ databases">
        <title>Expansion of signal transduction pathways in fungi by whole-genome duplication.</title>
        <authorList>
            <consortium name="DOE Joint Genome Institute"/>
            <person name="Corrochano L.M."/>
            <person name="Kuo A."/>
            <person name="Marcet-Houben M."/>
            <person name="Polaino S."/>
            <person name="Salamov A."/>
            <person name="Villalobos J.M."/>
            <person name="Alvarez M.I."/>
            <person name="Avalos J."/>
            <person name="Benito E.P."/>
            <person name="Benoit I."/>
            <person name="Burger G."/>
            <person name="Camino L.P."/>
            <person name="Canovas D."/>
            <person name="Cerda-Olmedo E."/>
            <person name="Cheng J.-F."/>
            <person name="Dominguez A."/>
            <person name="Elias M."/>
            <person name="Eslava A.P."/>
            <person name="Glaser F."/>
            <person name="Grimwood J."/>
            <person name="Gutierrez G."/>
            <person name="Heitman J."/>
            <person name="Henrissat B."/>
            <person name="Iturriaga E.A."/>
            <person name="Lang B.F."/>
            <person name="Lavin J.L."/>
            <person name="Lee S."/>
            <person name="Li W."/>
            <person name="Lindquist E."/>
            <person name="Lopez-Garcia S."/>
            <person name="Luque E.M."/>
            <person name="Marcos A.T."/>
            <person name="Martin J."/>
            <person name="McCluskey K."/>
            <person name="Medina H.R."/>
            <person name="Miralles-Duran A."/>
            <person name="Miyazaki A."/>
            <person name="Munoz-Torres E."/>
            <person name="Oguiza J.A."/>
            <person name="Ohm R."/>
            <person name="Olmedo M."/>
            <person name="Orejas M."/>
            <person name="Ortiz-Castellanos L."/>
            <person name="Pisabarro A.G."/>
            <person name="Rodriguez-Romero J."/>
            <person name="Ruiz-Herrera J."/>
            <person name="Ruiz-Vazquez R."/>
            <person name="Sanz C."/>
            <person name="Schackwitz W."/>
            <person name="Schmutz J."/>
            <person name="Shahriari M."/>
            <person name="Shelest E."/>
            <person name="Silva-Franco F."/>
            <person name="Soanes D."/>
            <person name="Syed K."/>
            <person name="Tagua V.G."/>
            <person name="Talbot N.J."/>
            <person name="Thon M."/>
            <person name="De vries R.P."/>
            <person name="Wiebenga A."/>
            <person name="Yadav J.S."/>
            <person name="Braun E.L."/>
            <person name="Baker S."/>
            <person name="Garre V."/>
            <person name="Horwitz B."/>
            <person name="Torres-Martinez S."/>
            <person name="Idnurm A."/>
            <person name="Herrera-Estrella A."/>
            <person name="Gabaldon T."/>
            <person name="Grigoriev I.V."/>
        </authorList>
    </citation>
    <scope>NUCLEOTIDE SEQUENCE [LARGE SCALE GENOMIC DNA]</scope>
    <source>
        <strain evidence="2">NRRL 1555(-)</strain>
    </source>
</reference>
<dbReference type="RefSeq" id="XP_018285857.1">
    <property type="nucleotide sequence ID" value="XM_018437095.1"/>
</dbReference>
<evidence type="ECO:0000313" key="2">
    <source>
        <dbReference type="Proteomes" id="UP000077315"/>
    </source>
</evidence>
<dbReference type="VEuPathDB" id="FungiDB:PHYBLDRAFT_173733"/>
<dbReference type="GeneID" id="28998001"/>
<name>A0A167KDA9_PHYB8</name>
<protein>
    <submittedName>
        <fullName evidence="1">Uncharacterized protein</fullName>
    </submittedName>
</protein>
<gene>
    <name evidence="1" type="ORF">PHYBLDRAFT_173733</name>
</gene>
<dbReference type="AlphaFoldDB" id="A0A167KDA9"/>
<organism evidence="1 2">
    <name type="scientific">Phycomyces blakesleeanus (strain ATCC 8743b / DSM 1359 / FGSC 10004 / NBRC 33097 / NRRL 1555)</name>
    <dbReference type="NCBI Taxonomy" id="763407"/>
    <lineage>
        <taxon>Eukaryota</taxon>
        <taxon>Fungi</taxon>
        <taxon>Fungi incertae sedis</taxon>
        <taxon>Mucoromycota</taxon>
        <taxon>Mucoromycotina</taxon>
        <taxon>Mucoromycetes</taxon>
        <taxon>Mucorales</taxon>
        <taxon>Phycomycetaceae</taxon>
        <taxon>Phycomyces</taxon>
    </lineage>
</organism>